<name>A0A8J3P7H2_9ACTN</name>
<proteinExistence type="predicted"/>
<dbReference type="EMBL" id="BONI01000025">
    <property type="protein sequence ID" value="GIG06602.1"/>
    <property type="molecule type" value="Genomic_DNA"/>
</dbReference>
<keyword evidence="3" id="KW-0732">Signal</keyword>
<dbReference type="SMART" id="SM00306">
    <property type="entry name" value="HintN"/>
    <property type="match status" value="1"/>
</dbReference>
<dbReference type="PROSITE" id="PS50817">
    <property type="entry name" value="INTEIN_N_TER"/>
    <property type="match status" value="1"/>
</dbReference>
<dbReference type="Gene3D" id="2.170.16.10">
    <property type="entry name" value="Hedgehog/Intein (Hint) domain"/>
    <property type="match status" value="1"/>
</dbReference>
<feature type="region of interest" description="Disordered" evidence="2">
    <location>
        <begin position="787"/>
        <end position="808"/>
    </location>
</feature>
<dbReference type="InterPro" id="IPR056823">
    <property type="entry name" value="TEN-like_YD-shell"/>
</dbReference>
<dbReference type="InterPro" id="IPR006141">
    <property type="entry name" value="Intein_N"/>
</dbReference>
<keyword evidence="6" id="KW-1185">Reference proteome</keyword>
<feature type="chain" id="PRO_5035160895" description="Hint domain-containing protein" evidence="3">
    <location>
        <begin position="26"/>
        <end position="2284"/>
    </location>
</feature>
<feature type="region of interest" description="Disordered" evidence="2">
    <location>
        <begin position="1597"/>
        <end position="1618"/>
    </location>
</feature>
<comment type="caution">
    <text evidence="5">The sequence shown here is derived from an EMBL/GenBank/DDBJ whole genome shotgun (WGS) entry which is preliminary data.</text>
</comment>
<evidence type="ECO:0000256" key="2">
    <source>
        <dbReference type="SAM" id="MobiDB-lite"/>
    </source>
</evidence>
<dbReference type="PANTHER" id="PTHR32305:SF17">
    <property type="entry name" value="TRNA NUCLEASE WAPA"/>
    <property type="match status" value="1"/>
</dbReference>
<dbReference type="Proteomes" id="UP000630887">
    <property type="component" value="Unassembled WGS sequence"/>
</dbReference>
<dbReference type="InterPro" id="IPR031325">
    <property type="entry name" value="RHS_repeat"/>
</dbReference>
<dbReference type="Pfam" id="PF07591">
    <property type="entry name" value="PT-HINT"/>
    <property type="match status" value="1"/>
</dbReference>
<dbReference type="CDD" id="cd00081">
    <property type="entry name" value="Hint"/>
    <property type="match status" value="1"/>
</dbReference>
<sequence length="2284" mass="247617">MRPLAVVIASALVAGLAQVPAPAPAAADEGRPAVQAQPAAAQGAALPAEARAQDPTADKTMVRADAVAWPTAAAVEIDAVAVDAKFADVGGLAVDVSRAEGLSGAVSRSAQGTPQRARVQVFDRPVSKRLGVDGPVLQVSRADGVGAVGQVSLSVRYAGFEHAIGGDWGARLRLVKLPACALTSPERAECRRATPLASVNDTSARTVTAEVDAAAGAAGATVLAMSAGASSTQGDYAATKLAPSSSWSTALASGGFSWSYPIEVPAVPGGLQPQVGLSYSSQAVDGRTSMTNNQGSWIGEGFTYEPGYIERRYKPCADDGHENAADQCWAFHNATIMLGGRSGTLVKVNDNLWKLSSDDGSKIERLTGAVNGDDDGEHWRVTTTDGTQYYFGKNRLPGWSANMEETESVWTVPVFGDDSGEPCNKSSGFDDSYCDQAWRWNLDYVVNPRGSVISYYYDREVNYYARGARITIDGAKYHRGGYLARIDYGQRDQQVYSTKAPARVVFGTVERCIPAAGVDCDAEDLNEDTAASWPDVPEDLICAAGTHCEIGQASASFFTRKRLVKIQTEISNGTSWTPVASWALEHAFKVNDDASRTLWLKKITKSGHRDGVTLTMPATELDGIQLPNRIDLDDDDFGPLIRYRLATVKTDTGAQITIKYKAPDCAKDNLPDPETSTRRCYPIIWNPLGGGEDDEVTDWFHKYVVDNVVVDDLLGGSNNLDMVSAYEYVGDAAWRKGEPDGITKNEDLSWNNWRGYAKVIVRTGDGQSMPGRADHYFLRGLSGGEKADGSKPTVTVTDSAGTSYTDHDEWSGHELETVLYNGADIVTKTINQPWRHVTRTQTETWGSNISAFVRTDVVRNFTAMPADGQGNPVWRETRTETEYDPTWGRPVAVDDLGETGAGKSGDDRCTRTYYRDNPTTYLYSYANRTQTVSVNCDVANPNLATQLISATRTSYDLKAWDEAPTKGVVTRSENLHHFDGTNIVYTTASEVTDVDDFGRPEAMKDALGHTTTTQYVDVNGLAAQIATTRALPNFSTTTVVDPATGQPLYLIDVNGKRTDLAYDALGRLTDVWLPNRSKAAGATPNRKFGYQVRNDKTSVVSTYTIRNDGTYQVGYELYDGLLRPRQKQMPGPGGWLLTDTFHDGNGQAYKSNDVYLATGVAGDIPLVTAEGAVNGQHTFTFDGVGRAILDTFSIAGDEKWSASTTYAGDRTHVDPPVGGVPTTTVWDARGQMTELHQYHGESPTGPADVTEYTYTPAGQLATLTDPQDNVWRYHYNQRQLQETIENPDSGDTRYVYDDAGQVTSVTDGRDVKVSYRYDALGRKTETWQGELDSGLQLSAWVYDAPGNLGELYYSRRIHQGQSYYTIYLTRDELYRPTKTRYSFPSAAAGVGSLLGKNYDYSAAYNTDGTLQSFGVPAAGGLPAEALAATYDNLLRPTALTGATTYVTSTLYSNVGELLQTELYTGSGKKAWLTWHYERGTGRLSRTKINRQNVPVYDMDAQYTYDESGNVLSIADLPVGGTRDIQCFEYDYLNRITAAWSTASSTKTCADGVTQTGVGGPAPYHHSWTFDKVGNRETETIHSLTGGTDTERTYVYPAQGEGQNRPHSLTRVDETGPDGDRTFRYDYDAGGNTICRPNTTTTTNDCTIGSQVAQQSLTWDAEGHLASSTPTGGQPTTYIYNAEGTRIARKDPGGNTTLFLPGMELTQTGTVVTGTRSYGFGGHTVAVRNSTGIYFQGADHHGTASASIKAGDGAISWRRTTPYGTSRQPTAPAFWPDRKGFLGAEEDPTGLTHLGAREYDPRLGRFISVDPLLNPAEPQQWHGYAYASNSPIIKSDATGLVEKQADDMNYPDTTGTSINTIVLDNGTELTIIRENTDFTYCIDGYCLLNQDVHDPFRLAKEYDKAKARWLKSRKDGGGNRELSDLEILIVLETACNNANMGGAQGCSQAMIMEVGSQSAALAQMEMGNESGWLQWAAIVISMLPTGGWGSTGCRGFGRNPVVRTAGRGYSFSADTEVLLADGSSKPIKDLVAGDRVLATDPETGETRAETVTVHHINTDDMLTDLTVQDGADRHVINTTWDHPFWSQTRESWVDAAELAPGEQLRSRDGDIVTVAEVHNHIGPEVMYNLTVDDLHTYYVLVGDEAVLVHNNPGPAPVPDFIQDAIQLIENGSQPQRVDQHGNLDFYKGKDAPKGVKAYWYNAEIYEVPGLPPGTENDWRVIRTKKNGQWTYGWVAPTGWPKAGSKGAGHNYQRIYSYGAFKPPVGGGAGGAGCNTAGVNTPGGTP</sequence>
<feature type="compositionally biased region" description="Basic and acidic residues" evidence="2">
    <location>
        <begin position="1609"/>
        <end position="1618"/>
    </location>
</feature>
<keyword evidence="1" id="KW-0677">Repeat</keyword>
<evidence type="ECO:0000256" key="3">
    <source>
        <dbReference type="SAM" id="SignalP"/>
    </source>
</evidence>
<evidence type="ECO:0000313" key="6">
    <source>
        <dbReference type="Proteomes" id="UP000630887"/>
    </source>
</evidence>
<feature type="compositionally biased region" description="Polar residues" evidence="2">
    <location>
        <begin position="792"/>
        <end position="804"/>
    </location>
</feature>
<dbReference type="Pfam" id="PF05593">
    <property type="entry name" value="RHS_repeat"/>
    <property type="match status" value="1"/>
</dbReference>
<dbReference type="Gene3D" id="2.180.10.10">
    <property type="entry name" value="RHS repeat-associated core"/>
    <property type="match status" value="2"/>
</dbReference>
<accession>A0A8J3P7H2</accession>
<gene>
    <name evidence="5" type="ORF">Cco03nite_33020</name>
</gene>
<dbReference type="Pfam" id="PF25023">
    <property type="entry name" value="TEN_YD-shell"/>
    <property type="match status" value="1"/>
</dbReference>
<feature type="region of interest" description="Disordered" evidence="2">
    <location>
        <begin position="23"/>
        <end position="57"/>
    </location>
</feature>
<feature type="compositionally biased region" description="Low complexity" evidence="2">
    <location>
        <begin position="23"/>
        <end position="50"/>
    </location>
</feature>
<dbReference type="InterPro" id="IPR036844">
    <property type="entry name" value="Hint_dom_sf"/>
</dbReference>
<feature type="domain" description="Hint" evidence="4">
    <location>
        <begin position="2007"/>
        <end position="2107"/>
    </location>
</feature>
<dbReference type="GO" id="GO:0016539">
    <property type="term" value="P:intein-mediated protein splicing"/>
    <property type="evidence" value="ECO:0007669"/>
    <property type="project" value="InterPro"/>
</dbReference>
<reference evidence="5 6" key="1">
    <citation type="submission" date="2021-01" db="EMBL/GenBank/DDBJ databases">
        <title>Whole genome shotgun sequence of Catellatospora coxensis NBRC 107359.</title>
        <authorList>
            <person name="Komaki H."/>
            <person name="Tamura T."/>
        </authorList>
    </citation>
    <scope>NUCLEOTIDE SEQUENCE [LARGE SCALE GENOMIC DNA]</scope>
    <source>
        <strain evidence="5 6">NBRC 107359</strain>
    </source>
</reference>
<feature type="signal peptide" evidence="3">
    <location>
        <begin position="1"/>
        <end position="25"/>
    </location>
</feature>
<dbReference type="InterPro" id="IPR050708">
    <property type="entry name" value="T6SS_VgrG/RHS"/>
</dbReference>
<feature type="region of interest" description="Disordered" evidence="2">
    <location>
        <begin position="885"/>
        <end position="907"/>
    </location>
</feature>
<protein>
    <recommendedName>
        <fullName evidence="4">Hint domain-containing protein</fullName>
    </recommendedName>
</protein>
<dbReference type="PANTHER" id="PTHR32305">
    <property type="match status" value="1"/>
</dbReference>
<dbReference type="NCBIfam" id="TIGR01643">
    <property type="entry name" value="YD_repeat_2x"/>
    <property type="match status" value="2"/>
</dbReference>
<organism evidence="5 6">
    <name type="scientific">Catellatospora coxensis</name>
    <dbReference type="NCBI Taxonomy" id="310354"/>
    <lineage>
        <taxon>Bacteria</taxon>
        <taxon>Bacillati</taxon>
        <taxon>Actinomycetota</taxon>
        <taxon>Actinomycetes</taxon>
        <taxon>Micromonosporales</taxon>
        <taxon>Micromonosporaceae</taxon>
        <taxon>Catellatospora</taxon>
    </lineage>
</organism>
<dbReference type="InterPro" id="IPR006530">
    <property type="entry name" value="YD"/>
</dbReference>
<dbReference type="InterPro" id="IPR022385">
    <property type="entry name" value="Rhs_assc_core"/>
</dbReference>
<evidence type="ECO:0000259" key="4">
    <source>
        <dbReference type="SMART" id="SM00306"/>
    </source>
</evidence>
<evidence type="ECO:0000256" key="1">
    <source>
        <dbReference type="ARBA" id="ARBA00022737"/>
    </source>
</evidence>
<dbReference type="InterPro" id="IPR003587">
    <property type="entry name" value="Hint_dom_N"/>
</dbReference>
<dbReference type="SUPFAM" id="SSF51294">
    <property type="entry name" value="Hedgehog/intein (Hint) domain"/>
    <property type="match status" value="1"/>
</dbReference>
<evidence type="ECO:0000313" key="5">
    <source>
        <dbReference type="EMBL" id="GIG06602.1"/>
    </source>
</evidence>
<dbReference type="NCBIfam" id="TIGR03696">
    <property type="entry name" value="Rhs_assc_core"/>
    <property type="match status" value="1"/>
</dbReference>